<dbReference type="STRING" id="405564.SAMN04487905_106206"/>
<accession>A0A1H0UD50</accession>
<feature type="compositionally biased region" description="Basic residues" evidence="1">
    <location>
        <begin position="30"/>
        <end position="44"/>
    </location>
</feature>
<gene>
    <name evidence="2" type="ORF">SAMN04487905_106206</name>
</gene>
<keyword evidence="3" id="KW-1185">Reference proteome</keyword>
<sequence length="100" mass="11051">MRAAPQRALGSGAFEWFISPFFRRAATTSRRNRNRPPGKRRTHRARADTEPRNVHFGRSRVIHPTAASPRAMFADDAGNVQGDFAGADTTTKKAQVCDLG</sequence>
<evidence type="ECO:0000256" key="1">
    <source>
        <dbReference type="SAM" id="MobiDB-lite"/>
    </source>
</evidence>
<protein>
    <submittedName>
        <fullName evidence="2">Uncharacterized protein</fullName>
    </submittedName>
</protein>
<dbReference type="AlphaFoldDB" id="A0A1H0UD50"/>
<dbReference type="EMBL" id="FNJR01000006">
    <property type="protein sequence ID" value="SDP64061.1"/>
    <property type="molecule type" value="Genomic_DNA"/>
</dbReference>
<feature type="region of interest" description="Disordered" evidence="1">
    <location>
        <begin position="26"/>
        <end position="57"/>
    </location>
</feature>
<name>A0A1H0UD50_9ACTN</name>
<dbReference type="Proteomes" id="UP000199497">
    <property type="component" value="Unassembled WGS sequence"/>
</dbReference>
<proteinExistence type="predicted"/>
<reference evidence="3" key="1">
    <citation type="submission" date="2016-10" db="EMBL/GenBank/DDBJ databases">
        <authorList>
            <person name="Varghese N."/>
            <person name="Submissions S."/>
        </authorList>
    </citation>
    <scope>NUCLEOTIDE SEQUENCE [LARGE SCALE GENOMIC DNA]</scope>
    <source>
        <strain evidence="3">DSM 46732</strain>
    </source>
</reference>
<organism evidence="2 3">
    <name type="scientific">Actinopolyspora xinjiangensis</name>
    <dbReference type="NCBI Taxonomy" id="405564"/>
    <lineage>
        <taxon>Bacteria</taxon>
        <taxon>Bacillati</taxon>
        <taxon>Actinomycetota</taxon>
        <taxon>Actinomycetes</taxon>
        <taxon>Actinopolysporales</taxon>
        <taxon>Actinopolysporaceae</taxon>
        <taxon>Actinopolyspora</taxon>
    </lineage>
</organism>
<evidence type="ECO:0000313" key="3">
    <source>
        <dbReference type="Proteomes" id="UP000199497"/>
    </source>
</evidence>
<evidence type="ECO:0000313" key="2">
    <source>
        <dbReference type="EMBL" id="SDP64061.1"/>
    </source>
</evidence>